<evidence type="ECO:0000256" key="1">
    <source>
        <dbReference type="SAM" id="Phobius"/>
    </source>
</evidence>
<feature type="transmembrane region" description="Helical" evidence="1">
    <location>
        <begin position="43"/>
        <end position="66"/>
    </location>
</feature>
<gene>
    <name evidence="2" type="ORF">SDC9_95260</name>
</gene>
<protein>
    <submittedName>
        <fullName evidence="2">Uncharacterized protein</fullName>
    </submittedName>
</protein>
<dbReference type="AlphaFoldDB" id="A0A645A5S5"/>
<keyword evidence="1" id="KW-0812">Transmembrane</keyword>
<keyword evidence="1" id="KW-1133">Transmembrane helix</keyword>
<reference evidence="2" key="1">
    <citation type="submission" date="2019-08" db="EMBL/GenBank/DDBJ databases">
        <authorList>
            <person name="Kucharzyk K."/>
            <person name="Murdoch R.W."/>
            <person name="Higgins S."/>
            <person name="Loffler F."/>
        </authorList>
    </citation>
    <scope>NUCLEOTIDE SEQUENCE</scope>
</reference>
<organism evidence="2">
    <name type="scientific">bioreactor metagenome</name>
    <dbReference type="NCBI Taxonomy" id="1076179"/>
    <lineage>
        <taxon>unclassified sequences</taxon>
        <taxon>metagenomes</taxon>
        <taxon>ecological metagenomes</taxon>
    </lineage>
</organism>
<sequence>MARRFFSDPDLHGDVPDRVRPRLGEWGPALVPSTRRKRLQRTLVVAGFVVATLVVIATWWLFYWMMTGKGGIF</sequence>
<evidence type="ECO:0000313" key="2">
    <source>
        <dbReference type="EMBL" id="MPM48535.1"/>
    </source>
</evidence>
<proteinExistence type="predicted"/>
<name>A0A645A5S5_9ZZZZ</name>
<dbReference type="EMBL" id="VSSQ01012142">
    <property type="protein sequence ID" value="MPM48535.1"/>
    <property type="molecule type" value="Genomic_DNA"/>
</dbReference>
<keyword evidence="1" id="KW-0472">Membrane</keyword>
<accession>A0A645A5S5</accession>
<comment type="caution">
    <text evidence="2">The sequence shown here is derived from an EMBL/GenBank/DDBJ whole genome shotgun (WGS) entry which is preliminary data.</text>
</comment>